<dbReference type="Proteomes" id="UP001159427">
    <property type="component" value="Unassembled WGS sequence"/>
</dbReference>
<keyword evidence="3" id="KW-0378">Hydrolase</keyword>
<keyword evidence="4" id="KW-0342">GTP-binding</keyword>
<comment type="similarity">
    <text evidence="1">Belongs to the TRAFAC class dynamin-like GTPase superfamily. IRG family.</text>
</comment>
<name>A0ABN8PBN0_9CNID</name>
<evidence type="ECO:0000256" key="3">
    <source>
        <dbReference type="ARBA" id="ARBA00022801"/>
    </source>
</evidence>
<organism evidence="6 7">
    <name type="scientific">Porites evermanni</name>
    <dbReference type="NCBI Taxonomy" id="104178"/>
    <lineage>
        <taxon>Eukaryota</taxon>
        <taxon>Metazoa</taxon>
        <taxon>Cnidaria</taxon>
        <taxon>Anthozoa</taxon>
        <taxon>Hexacorallia</taxon>
        <taxon>Scleractinia</taxon>
        <taxon>Fungiina</taxon>
        <taxon>Poritidae</taxon>
        <taxon>Porites</taxon>
    </lineage>
</organism>
<dbReference type="PANTHER" id="PTHR32341:SF10">
    <property type="entry name" value="INTERFERON-INDUCIBLE GTPASE 5"/>
    <property type="match status" value="1"/>
</dbReference>
<dbReference type="InterPro" id="IPR051515">
    <property type="entry name" value="IRG"/>
</dbReference>
<evidence type="ECO:0000259" key="5">
    <source>
        <dbReference type="PROSITE" id="PS51716"/>
    </source>
</evidence>
<reference evidence="6 7" key="1">
    <citation type="submission" date="2022-05" db="EMBL/GenBank/DDBJ databases">
        <authorList>
            <consortium name="Genoscope - CEA"/>
            <person name="William W."/>
        </authorList>
    </citation>
    <scope>NUCLEOTIDE SEQUENCE [LARGE SCALE GENOMIC DNA]</scope>
</reference>
<accession>A0ABN8PBN0</accession>
<dbReference type="EMBL" id="CALNXI010000803">
    <property type="protein sequence ID" value="CAH3140555.1"/>
    <property type="molecule type" value="Genomic_DNA"/>
</dbReference>
<dbReference type="Pfam" id="PF05049">
    <property type="entry name" value="IIGP"/>
    <property type="match status" value="1"/>
</dbReference>
<keyword evidence="7" id="KW-1185">Reference proteome</keyword>
<dbReference type="InterPro" id="IPR030385">
    <property type="entry name" value="G_IRG_dom"/>
</dbReference>
<evidence type="ECO:0000313" key="7">
    <source>
        <dbReference type="Proteomes" id="UP001159427"/>
    </source>
</evidence>
<dbReference type="PROSITE" id="PS51716">
    <property type="entry name" value="G_IRG"/>
    <property type="match status" value="1"/>
</dbReference>
<dbReference type="InterPro" id="IPR007743">
    <property type="entry name" value="Immunity-related_GTPase-like"/>
</dbReference>
<sequence>MDDMAWEHIYHEEVQGFVDENGVSNIEEFFKNKLERWRDVEVNIAISGSSGAGKSSFINTIRDLKDFDEKAAKVGVTECSQEPTPYDHPDNPKIKFWDLPGMGTPNFPVDTYCDQVQIDKYHAFLIFTDTRFRENDLKLAEKISSIDKKFFFIRTKIDENVRAEKRSKSPGSFNEEAMLEEIRADCSKNLGHLKSNTEDIFLISNHHPAKWEFDRLRKAILDVLPRYQRESLTLSLGVLKSLSTEMLKRKVEVLKGRIWMVASASAAAAMVPIPGLSVAVDIALMIKEITFYRTQLGLPEEGSAEFANLQVNTREKVRRMCLTTAAQVTGFLTAYAAEASVEEFARFIPLLGLAIAGGMSFATTYYALKHCLEKVEEAALSVLVEAAHKSAEDLDID</sequence>
<dbReference type="Gene3D" id="3.40.50.300">
    <property type="entry name" value="P-loop containing nucleotide triphosphate hydrolases"/>
    <property type="match status" value="1"/>
</dbReference>
<gene>
    <name evidence="6" type="ORF">PEVE_00041854</name>
</gene>
<dbReference type="PANTHER" id="PTHR32341">
    <property type="entry name" value="INTERFERON-INDUCIBLE GTPASE"/>
    <property type="match status" value="1"/>
</dbReference>
<proteinExistence type="inferred from homology"/>
<protein>
    <recommendedName>
        <fullName evidence="5">IRG-type G domain-containing protein</fullName>
    </recommendedName>
</protein>
<comment type="caution">
    <text evidence="6">The sequence shown here is derived from an EMBL/GenBank/DDBJ whole genome shotgun (WGS) entry which is preliminary data.</text>
</comment>
<dbReference type="SUPFAM" id="SSF52540">
    <property type="entry name" value="P-loop containing nucleoside triphosphate hydrolases"/>
    <property type="match status" value="1"/>
</dbReference>
<evidence type="ECO:0000313" key="6">
    <source>
        <dbReference type="EMBL" id="CAH3140555.1"/>
    </source>
</evidence>
<evidence type="ECO:0000256" key="1">
    <source>
        <dbReference type="ARBA" id="ARBA00005429"/>
    </source>
</evidence>
<dbReference type="InterPro" id="IPR027417">
    <property type="entry name" value="P-loop_NTPase"/>
</dbReference>
<evidence type="ECO:0000256" key="4">
    <source>
        <dbReference type="ARBA" id="ARBA00023134"/>
    </source>
</evidence>
<evidence type="ECO:0000256" key="2">
    <source>
        <dbReference type="ARBA" id="ARBA00022741"/>
    </source>
</evidence>
<keyword evidence="2" id="KW-0547">Nucleotide-binding</keyword>
<feature type="domain" description="IRG-type G" evidence="5">
    <location>
        <begin position="40"/>
        <end position="223"/>
    </location>
</feature>